<keyword evidence="5" id="KW-1185">Reference proteome</keyword>
<evidence type="ECO:0000313" key="2">
    <source>
        <dbReference type="EMBL" id="GFE05293.1"/>
    </source>
</evidence>
<dbReference type="GeneID" id="96637562"/>
<reference evidence="2 4" key="1">
    <citation type="submission" date="2019-12" db="EMBL/GenBank/DDBJ databases">
        <title>Whole genome shotgun sequence of Streptomyces caniferus NBRC 15389.</title>
        <authorList>
            <person name="Ichikawa N."/>
            <person name="Kimura A."/>
            <person name="Kitahashi Y."/>
            <person name="Komaki H."/>
            <person name="Tamura T."/>
        </authorList>
    </citation>
    <scope>NUCLEOTIDE SEQUENCE [LARGE SCALE GENOMIC DNA]</scope>
    <source>
        <strain evidence="2 4">NBRC 15389</strain>
    </source>
</reference>
<organism evidence="2 4">
    <name type="scientific">Streptomyces caniferus</name>
    <dbReference type="NCBI Taxonomy" id="285557"/>
    <lineage>
        <taxon>Bacteria</taxon>
        <taxon>Bacillati</taxon>
        <taxon>Actinomycetota</taxon>
        <taxon>Actinomycetes</taxon>
        <taxon>Kitasatosporales</taxon>
        <taxon>Streptomycetaceae</taxon>
        <taxon>Streptomyces</taxon>
    </lineage>
</organism>
<evidence type="ECO:0000313" key="3">
    <source>
        <dbReference type="EMBL" id="WUS23573.1"/>
    </source>
</evidence>
<protein>
    <recommendedName>
        <fullName evidence="6">Lipoprotein</fullName>
    </recommendedName>
</protein>
<dbReference type="Proteomes" id="UP000435837">
    <property type="component" value="Unassembled WGS sequence"/>
</dbReference>
<reference evidence="3" key="2">
    <citation type="submission" date="2022-10" db="EMBL/GenBank/DDBJ databases">
        <title>The complete genomes of actinobacterial strains from the NBC collection.</title>
        <authorList>
            <person name="Joergensen T.S."/>
            <person name="Alvarez Arevalo M."/>
            <person name="Sterndorff E.B."/>
            <person name="Faurdal D."/>
            <person name="Vuksanovic O."/>
            <person name="Mourched A.-S."/>
            <person name="Charusanti P."/>
            <person name="Shaw S."/>
            <person name="Blin K."/>
            <person name="Weber T."/>
        </authorList>
    </citation>
    <scope>NUCLEOTIDE SEQUENCE</scope>
    <source>
        <strain evidence="3">NBC_01256</strain>
    </source>
</reference>
<dbReference type="AlphaFoldDB" id="A0A640S1J3"/>
<evidence type="ECO:0008006" key="6">
    <source>
        <dbReference type="Google" id="ProtNLM"/>
    </source>
</evidence>
<name>A0A640S1J3_9ACTN</name>
<evidence type="ECO:0000313" key="5">
    <source>
        <dbReference type="Proteomes" id="UP001432292"/>
    </source>
</evidence>
<dbReference type="Proteomes" id="UP001432292">
    <property type="component" value="Chromosome"/>
</dbReference>
<sequence length="175" mass="19031">MGTKQRLVRAGLTAMLVAGLGACGAAADGGAGHPDGGGKGTGKTSQDARPHSDAVFGLRDGARHVAKKTVRSTRPHLVQKCRPGTKRVKHTKRSGRTKKTWYTTERFRDCHQVTKGTETYTRVVRRERWCVQLDDVNGAAAKDDVWYRVPHATYRAALDKGAHARIKIEPTGTGC</sequence>
<evidence type="ECO:0000313" key="4">
    <source>
        <dbReference type="Proteomes" id="UP000435837"/>
    </source>
</evidence>
<dbReference type="RefSeq" id="WP_174872631.1">
    <property type="nucleotide sequence ID" value="NZ_BAAATH010000076.1"/>
</dbReference>
<evidence type="ECO:0000256" key="1">
    <source>
        <dbReference type="SAM" id="SignalP"/>
    </source>
</evidence>
<accession>A0A640S1J3</accession>
<dbReference type="PROSITE" id="PS51257">
    <property type="entry name" value="PROKAR_LIPOPROTEIN"/>
    <property type="match status" value="1"/>
</dbReference>
<proteinExistence type="predicted"/>
<keyword evidence="1" id="KW-0732">Signal</keyword>
<feature type="signal peptide" evidence="1">
    <location>
        <begin position="1"/>
        <end position="27"/>
    </location>
</feature>
<dbReference type="EMBL" id="CP108473">
    <property type="protein sequence ID" value="WUS23573.1"/>
    <property type="molecule type" value="Genomic_DNA"/>
</dbReference>
<gene>
    <name evidence="3" type="ORF">OG727_15590</name>
    <name evidence="2" type="ORF">Scani_15610</name>
</gene>
<dbReference type="EMBL" id="BLIN01000002">
    <property type="protein sequence ID" value="GFE05293.1"/>
    <property type="molecule type" value="Genomic_DNA"/>
</dbReference>
<feature type="chain" id="PRO_5024809408" description="Lipoprotein" evidence="1">
    <location>
        <begin position="28"/>
        <end position="175"/>
    </location>
</feature>